<keyword evidence="1" id="KW-0472">Membrane</keyword>
<name>A0A8S5SHG4_9CAUD</name>
<protein>
    <submittedName>
        <fullName evidence="2">Uncharacterized protein</fullName>
    </submittedName>
</protein>
<keyword evidence="1" id="KW-0812">Transmembrane</keyword>
<feature type="transmembrane region" description="Helical" evidence="1">
    <location>
        <begin position="6"/>
        <end position="23"/>
    </location>
</feature>
<proteinExistence type="predicted"/>
<evidence type="ECO:0000313" key="2">
    <source>
        <dbReference type="EMBL" id="DAF50398.1"/>
    </source>
</evidence>
<organism evidence="2">
    <name type="scientific">Siphoviridae sp. ctBCr48</name>
    <dbReference type="NCBI Taxonomy" id="2827802"/>
    <lineage>
        <taxon>Viruses</taxon>
        <taxon>Duplodnaviria</taxon>
        <taxon>Heunggongvirae</taxon>
        <taxon>Uroviricota</taxon>
        <taxon>Caudoviricetes</taxon>
    </lineage>
</organism>
<keyword evidence="1" id="KW-1133">Transmembrane helix</keyword>
<evidence type="ECO:0000256" key="1">
    <source>
        <dbReference type="SAM" id="Phobius"/>
    </source>
</evidence>
<accession>A0A8S5SHG4</accession>
<dbReference type="EMBL" id="BK032595">
    <property type="protein sequence ID" value="DAF50398.1"/>
    <property type="molecule type" value="Genomic_DNA"/>
</dbReference>
<reference evidence="2" key="1">
    <citation type="journal article" date="2021" name="Proc. Natl. Acad. Sci. U.S.A.">
        <title>A Catalog of Tens of Thousands of Viruses from Human Metagenomes Reveals Hidden Associations with Chronic Diseases.</title>
        <authorList>
            <person name="Tisza M.J."/>
            <person name="Buck C.B."/>
        </authorList>
    </citation>
    <scope>NUCLEOTIDE SEQUENCE</scope>
    <source>
        <strain evidence="2">CtBCr48</strain>
    </source>
</reference>
<sequence length="30" mass="3375">MLKILLIYFIVMVITLTMTLIIIKGGHGND</sequence>